<dbReference type="EMBL" id="ML994625">
    <property type="protein sequence ID" value="KAF2187979.1"/>
    <property type="molecule type" value="Genomic_DNA"/>
</dbReference>
<dbReference type="AlphaFoldDB" id="A0A6A6EBP8"/>
<gene>
    <name evidence="1" type="ORF">K469DRAFT_568100</name>
</gene>
<reference evidence="1" key="1">
    <citation type="journal article" date="2020" name="Stud. Mycol.">
        <title>101 Dothideomycetes genomes: a test case for predicting lifestyles and emergence of pathogens.</title>
        <authorList>
            <person name="Haridas S."/>
            <person name="Albert R."/>
            <person name="Binder M."/>
            <person name="Bloem J."/>
            <person name="Labutti K."/>
            <person name="Salamov A."/>
            <person name="Andreopoulos B."/>
            <person name="Baker S."/>
            <person name="Barry K."/>
            <person name="Bills G."/>
            <person name="Bluhm B."/>
            <person name="Cannon C."/>
            <person name="Castanera R."/>
            <person name="Culley D."/>
            <person name="Daum C."/>
            <person name="Ezra D."/>
            <person name="Gonzalez J."/>
            <person name="Henrissat B."/>
            <person name="Kuo A."/>
            <person name="Liang C."/>
            <person name="Lipzen A."/>
            <person name="Lutzoni F."/>
            <person name="Magnuson J."/>
            <person name="Mondo S."/>
            <person name="Nolan M."/>
            <person name="Ohm R."/>
            <person name="Pangilinan J."/>
            <person name="Park H.-J."/>
            <person name="Ramirez L."/>
            <person name="Alfaro M."/>
            <person name="Sun H."/>
            <person name="Tritt A."/>
            <person name="Yoshinaga Y."/>
            <person name="Zwiers L.-H."/>
            <person name="Turgeon B."/>
            <person name="Goodwin S."/>
            <person name="Spatafora J."/>
            <person name="Crous P."/>
            <person name="Grigoriev I."/>
        </authorList>
    </citation>
    <scope>NUCLEOTIDE SEQUENCE</scope>
    <source>
        <strain evidence="1">CBS 207.26</strain>
    </source>
</reference>
<sequence>WNKRGWSYQERLLSRRCLIFTTYQVYFQCPVKSFSEDTTFGDLDIPTTIQG</sequence>
<proteinExistence type="predicted"/>
<evidence type="ECO:0000313" key="1">
    <source>
        <dbReference type="EMBL" id="KAF2187979.1"/>
    </source>
</evidence>
<keyword evidence="2" id="KW-1185">Reference proteome</keyword>
<accession>A0A6A6EBP8</accession>
<evidence type="ECO:0008006" key="3">
    <source>
        <dbReference type="Google" id="ProtNLM"/>
    </source>
</evidence>
<evidence type="ECO:0000313" key="2">
    <source>
        <dbReference type="Proteomes" id="UP000800200"/>
    </source>
</evidence>
<protein>
    <recommendedName>
        <fullName evidence="3">Heterokaryon incompatibility domain-containing protein</fullName>
    </recommendedName>
</protein>
<dbReference type="OrthoDB" id="5135333at2759"/>
<name>A0A6A6EBP8_9PEZI</name>
<dbReference type="Proteomes" id="UP000800200">
    <property type="component" value="Unassembled WGS sequence"/>
</dbReference>
<feature type="non-terminal residue" evidence="1">
    <location>
        <position position="1"/>
    </location>
</feature>
<organism evidence="1 2">
    <name type="scientific">Zopfia rhizophila CBS 207.26</name>
    <dbReference type="NCBI Taxonomy" id="1314779"/>
    <lineage>
        <taxon>Eukaryota</taxon>
        <taxon>Fungi</taxon>
        <taxon>Dikarya</taxon>
        <taxon>Ascomycota</taxon>
        <taxon>Pezizomycotina</taxon>
        <taxon>Dothideomycetes</taxon>
        <taxon>Dothideomycetes incertae sedis</taxon>
        <taxon>Zopfiaceae</taxon>
        <taxon>Zopfia</taxon>
    </lineage>
</organism>